<dbReference type="EMBL" id="CBSW010000292">
    <property type="protein sequence ID" value="CDG99268.1"/>
    <property type="molecule type" value="Genomic_DNA"/>
</dbReference>
<sequence>MATKAINAKSKKLEARVPHELVDSMEKLKEEGESTAQFIILAMTGEIKRRQRKSKASSEQE</sequence>
<reference evidence="1" key="1">
    <citation type="submission" date="2013-07" db="EMBL/GenBank/DDBJ databases">
        <title>Sub-species coevolution in mutualistic symbiosis.</title>
        <authorList>
            <person name="Murfin K."/>
            <person name="Klassen J."/>
            <person name="Lee M."/>
            <person name="Forst S."/>
            <person name="Stock P."/>
            <person name="Goodrich-Blair H."/>
        </authorList>
    </citation>
    <scope>NUCLEOTIDE SEQUENCE [LARGE SCALE GENOMIC DNA]</scope>
    <source>
        <strain evidence="1">Puntauvense</strain>
    </source>
</reference>
<dbReference type="HOGENOM" id="CLU_209006_0_0_6"/>
<protein>
    <submittedName>
        <fullName evidence="1">Uncharacterized protein</fullName>
    </submittedName>
</protein>
<accession>A0A077NL94</accession>
<dbReference type="NCBIfam" id="NF041551">
    <property type="entry name" value="YlcI_YnfO_N"/>
    <property type="match status" value="1"/>
</dbReference>
<evidence type="ECO:0000313" key="1">
    <source>
        <dbReference type="EMBL" id="CDG99268.1"/>
    </source>
</evidence>
<gene>
    <name evidence="1" type="ORF">XBP1_840025</name>
</gene>
<name>A0A077NL94_XENBV</name>
<dbReference type="RefSeq" id="WP_038214229.1">
    <property type="nucleotide sequence ID" value="NZ_CAWLWN010000078.1"/>
</dbReference>
<proteinExistence type="predicted"/>
<comment type="caution">
    <text evidence="1">The sequence shown here is derived from an EMBL/GenBank/DDBJ whole genome shotgun (WGS) entry which is preliminary data.</text>
</comment>
<dbReference type="AlphaFoldDB" id="A0A077NL94"/>
<dbReference type="Proteomes" id="UP000028511">
    <property type="component" value="Unassembled WGS sequence"/>
</dbReference>
<organism evidence="1">
    <name type="scientific">Xenorhabdus bovienii str. puntauvense</name>
    <dbReference type="NCBI Taxonomy" id="1398201"/>
    <lineage>
        <taxon>Bacteria</taxon>
        <taxon>Pseudomonadati</taxon>
        <taxon>Pseudomonadota</taxon>
        <taxon>Gammaproteobacteria</taxon>
        <taxon>Enterobacterales</taxon>
        <taxon>Morganellaceae</taxon>
        <taxon>Xenorhabdus</taxon>
    </lineage>
</organism>